<dbReference type="STRING" id="1891926.Fuma_05335"/>
<accession>A0A1P8WNN3</accession>
<evidence type="ECO:0000313" key="2">
    <source>
        <dbReference type="Proteomes" id="UP000187735"/>
    </source>
</evidence>
<dbReference type="Gene3D" id="3.40.50.1110">
    <property type="entry name" value="SGNH hydrolase"/>
    <property type="match status" value="1"/>
</dbReference>
<name>A0A1P8WNN3_9PLAN</name>
<dbReference type="RefSeq" id="WP_077026809.1">
    <property type="nucleotide sequence ID" value="NZ_CP017641.1"/>
</dbReference>
<proteinExistence type="predicted"/>
<dbReference type="GO" id="GO:0016788">
    <property type="term" value="F:hydrolase activity, acting on ester bonds"/>
    <property type="evidence" value="ECO:0007669"/>
    <property type="project" value="UniProtKB-ARBA"/>
</dbReference>
<dbReference type="OrthoDB" id="277306at2"/>
<dbReference type="KEGG" id="fmr:Fuma_05335"/>
<evidence type="ECO:0000313" key="1">
    <source>
        <dbReference type="EMBL" id="APZ95676.1"/>
    </source>
</evidence>
<dbReference type="EMBL" id="CP017641">
    <property type="protein sequence ID" value="APZ95676.1"/>
    <property type="molecule type" value="Genomic_DNA"/>
</dbReference>
<dbReference type="Proteomes" id="UP000187735">
    <property type="component" value="Chromosome"/>
</dbReference>
<dbReference type="InterPro" id="IPR036514">
    <property type="entry name" value="SGNH_hydro_sf"/>
</dbReference>
<organism evidence="1 2">
    <name type="scientific">Fuerstiella marisgermanici</name>
    <dbReference type="NCBI Taxonomy" id="1891926"/>
    <lineage>
        <taxon>Bacteria</taxon>
        <taxon>Pseudomonadati</taxon>
        <taxon>Planctomycetota</taxon>
        <taxon>Planctomycetia</taxon>
        <taxon>Planctomycetales</taxon>
        <taxon>Planctomycetaceae</taxon>
        <taxon>Fuerstiella</taxon>
    </lineage>
</organism>
<reference evidence="1 2" key="1">
    <citation type="journal article" date="2016" name="Front. Microbiol.">
        <title>Fuerstia marisgermanicae gen. nov., sp. nov., an Unusual Member of the Phylum Planctomycetes from the German Wadden Sea.</title>
        <authorList>
            <person name="Kohn T."/>
            <person name="Heuer A."/>
            <person name="Jogler M."/>
            <person name="Vollmers J."/>
            <person name="Boedeker C."/>
            <person name="Bunk B."/>
            <person name="Rast P."/>
            <person name="Borchert D."/>
            <person name="Glockner I."/>
            <person name="Freese H.M."/>
            <person name="Klenk H.P."/>
            <person name="Overmann J."/>
            <person name="Kaster A.K."/>
            <person name="Rohde M."/>
            <person name="Wiegand S."/>
            <person name="Jogler C."/>
        </authorList>
    </citation>
    <scope>NUCLEOTIDE SEQUENCE [LARGE SCALE GENOMIC DNA]</scope>
    <source>
        <strain evidence="1 2">NH11</strain>
    </source>
</reference>
<dbReference type="AlphaFoldDB" id="A0A1P8WNN3"/>
<sequence>MRHLSHSLKNTTFDNNSSPDLVTVYFGWNDHWLARGYPDNQQRPQSKMHNSSRDYLAGLRTYQFFQWGLSGVATSTRDEFRVGLNDYELNLRRMEVGCSGKGIPIWCLNAADAFEFGLPEYLRTSGEVNDPTQVELLHDSYNSVVRRVAEDTNAPCLDVAMEFAAMDKRMLFVDDHIYLFEVGREEIANRLLTLLKKHDMVPEVPPQK</sequence>
<keyword evidence="2" id="KW-1185">Reference proteome</keyword>
<dbReference type="SUPFAM" id="SSF52266">
    <property type="entry name" value="SGNH hydrolase"/>
    <property type="match status" value="1"/>
</dbReference>
<gene>
    <name evidence="1" type="ORF">Fuma_05335</name>
</gene>
<protein>
    <submittedName>
        <fullName evidence="1">Uncharacterized protein</fullName>
    </submittedName>
</protein>